<dbReference type="RefSeq" id="WP_254906113.1">
    <property type="nucleotide sequence ID" value="NZ_JBNDKW010000002.1"/>
</dbReference>
<organism evidence="1 2">
    <name type="scientific">Paraburkholderia youngii</name>
    <dbReference type="NCBI Taxonomy" id="2782701"/>
    <lineage>
        <taxon>Bacteria</taxon>
        <taxon>Pseudomonadati</taxon>
        <taxon>Pseudomonadota</taxon>
        <taxon>Betaproteobacteria</taxon>
        <taxon>Burkholderiales</taxon>
        <taxon>Burkholderiaceae</taxon>
        <taxon>Paraburkholderia</taxon>
    </lineage>
</organism>
<dbReference type="AlphaFoldDB" id="A0A7W8L9M3"/>
<dbReference type="EMBL" id="JACHDE010000010">
    <property type="protein sequence ID" value="MBB5402966.1"/>
    <property type="molecule type" value="Genomic_DNA"/>
</dbReference>
<protein>
    <submittedName>
        <fullName evidence="1">Uncharacterized protein</fullName>
    </submittedName>
</protein>
<evidence type="ECO:0000313" key="1">
    <source>
        <dbReference type="EMBL" id="MBB5402966.1"/>
    </source>
</evidence>
<proteinExistence type="predicted"/>
<reference evidence="1 2" key="1">
    <citation type="submission" date="2020-08" db="EMBL/GenBank/DDBJ databases">
        <title>Genomic Encyclopedia of Type Strains, Phase IV (KMG-V): Genome sequencing to study the core and pangenomes of soil and plant-associated prokaryotes.</title>
        <authorList>
            <person name="Whitman W."/>
        </authorList>
    </citation>
    <scope>NUCLEOTIDE SEQUENCE [LARGE SCALE GENOMIC DNA]</scope>
    <source>
        <strain evidence="1 2">JPY162</strain>
    </source>
</reference>
<gene>
    <name evidence="1" type="ORF">HDG41_005052</name>
</gene>
<sequence length="271" mass="30551">MYAAAHCARLVGNIFHYGCRAKKRMEIWAMDTLTDVRGHTETNRIQIDQSVALKSFDNVIPQETIAEINQFIDHLFDTTAPRSQSGAKIAEILRRAQAFRELEQSICANARAMAAKIGQTNLPTEPFHVLRCASKTSLAESHCRHYDSHLLTLLVPLQLAPDGVHNGDLVMYCKPRLSVTTLTNLICKMRHGFLHSLPLSWRSWHTLHDLRVGNCKRIPVKPGSVYEFNGFALQHANLDVQNGQRRTLLIHYYDPGHTLGLSGVLRRGRIG</sequence>
<evidence type="ECO:0000313" key="2">
    <source>
        <dbReference type="Proteomes" id="UP000592820"/>
    </source>
</evidence>
<comment type="caution">
    <text evidence="1">The sequence shown here is derived from an EMBL/GenBank/DDBJ whole genome shotgun (WGS) entry which is preliminary data.</text>
</comment>
<accession>A0A7W8L9M3</accession>
<dbReference type="Proteomes" id="UP000592820">
    <property type="component" value="Unassembled WGS sequence"/>
</dbReference>
<name>A0A7W8L9M3_9BURK</name>